<evidence type="ECO:0000256" key="1">
    <source>
        <dbReference type="SAM" id="MobiDB-lite"/>
    </source>
</evidence>
<organism evidence="2 3">
    <name type="scientific">Stephania cephalantha</name>
    <dbReference type="NCBI Taxonomy" id="152367"/>
    <lineage>
        <taxon>Eukaryota</taxon>
        <taxon>Viridiplantae</taxon>
        <taxon>Streptophyta</taxon>
        <taxon>Embryophyta</taxon>
        <taxon>Tracheophyta</taxon>
        <taxon>Spermatophyta</taxon>
        <taxon>Magnoliopsida</taxon>
        <taxon>Ranunculales</taxon>
        <taxon>Menispermaceae</taxon>
        <taxon>Menispermoideae</taxon>
        <taxon>Cissampelideae</taxon>
        <taxon>Stephania</taxon>
    </lineage>
</organism>
<name>A0AAP0EJF9_9MAGN</name>
<dbReference type="AlphaFoldDB" id="A0AAP0EJF9"/>
<feature type="region of interest" description="Disordered" evidence="1">
    <location>
        <begin position="1"/>
        <end position="147"/>
    </location>
</feature>
<feature type="compositionally biased region" description="Basic and acidic residues" evidence="1">
    <location>
        <begin position="17"/>
        <end position="36"/>
    </location>
</feature>
<reference evidence="2 3" key="1">
    <citation type="submission" date="2024-01" db="EMBL/GenBank/DDBJ databases">
        <title>Genome assemblies of Stephania.</title>
        <authorList>
            <person name="Yang L."/>
        </authorList>
    </citation>
    <scope>NUCLEOTIDE SEQUENCE [LARGE SCALE GENOMIC DNA]</scope>
    <source>
        <strain evidence="2">JXDWG</strain>
        <tissue evidence="2">Leaf</tissue>
    </source>
</reference>
<gene>
    <name evidence="2" type="ORF">Scep_026080</name>
</gene>
<evidence type="ECO:0000313" key="3">
    <source>
        <dbReference type="Proteomes" id="UP001419268"/>
    </source>
</evidence>
<feature type="compositionally biased region" description="Basic and acidic residues" evidence="1">
    <location>
        <begin position="125"/>
        <end position="136"/>
    </location>
</feature>
<feature type="region of interest" description="Disordered" evidence="1">
    <location>
        <begin position="162"/>
        <end position="207"/>
    </location>
</feature>
<comment type="caution">
    <text evidence="2">The sequence shown here is derived from an EMBL/GenBank/DDBJ whole genome shotgun (WGS) entry which is preliminary data.</text>
</comment>
<feature type="compositionally biased region" description="Low complexity" evidence="1">
    <location>
        <begin position="177"/>
        <end position="201"/>
    </location>
</feature>
<protein>
    <submittedName>
        <fullName evidence="2">Uncharacterized protein</fullName>
    </submittedName>
</protein>
<evidence type="ECO:0000313" key="2">
    <source>
        <dbReference type="EMBL" id="KAK9094611.1"/>
    </source>
</evidence>
<dbReference type="EMBL" id="JBBNAG010000011">
    <property type="protein sequence ID" value="KAK9094611.1"/>
    <property type="molecule type" value="Genomic_DNA"/>
</dbReference>
<feature type="compositionally biased region" description="Basic residues" evidence="1">
    <location>
        <begin position="70"/>
        <end position="91"/>
    </location>
</feature>
<sequence>MEKRRVTLVAARNSHKLRNEYKGEKKKEKNREERERKRDRKKKWRRGRDRAGEEEEEGVARRSDPAANQRIRRRTGISRRRLAATRGRGRWLQRGGSPAGRAALQHRTRGSIGAQQQWRTAGVDRPARRRDGEPARSSDMAAAPARTSCGVTEHRFGWRDAATPAVTPAARHRRGGSDACAASASGGAGDWRAAAAATAARQRQRRL</sequence>
<accession>A0AAP0EJF9</accession>
<keyword evidence="3" id="KW-1185">Reference proteome</keyword>
<feature type="compositionally biased region" description="Basic residues" evidence="1">
    <location>
        <begin position="37"/>
        <end position="48"/>
    </location>
</feature>
<dbReference type="Proteomes" id="UP001419268">
    <property type="component" value="Unassembled WGS sequence"/>
</dbReference>
<proteinExistence type="predicted"/>